<feature type="domain" description="Calcineurin-like phosphoesterase" evidence="3">
    <location>
        <begin position="54"/>
        <end position="218"/>
    </location>
</feature>
<dbReference type="InterPro" id="IPR004843">
    <property type="entry name" value="Calcineurin-like_PHP"/>
</dbReference>
<dbReference type="Proteomes" id="UP000886819">
    <property type="component" value="Unassembled WGS sequence"/>
</dbReference>
<gene>
    <name evidence="4" type="ORF">IAA66_04230</name>
</gene>
<dbReference type="GO" id="GO:0046872">
    <property type="term" value="F:metal ion binding"/>
    <property type="evidence" value="ECO:0007669"/>
    <property type="project" value="UniProtKB-KW"/>
</dbReference>
<keyword evidence="2" id="KW-0378">Hydrolase</keyword>
<dbReference type="GO" id="GO:0009245">
    <property type="term" value="P:lipid A biosynthetic process"/>
    <property type="evidence" value="ECO:0007669"/>
    <property type="project" value="TreeGrafter"/>
</dbReference>
<name>A0A9D1CIH4_9FIRM</name>
<dbReference type="GO" id="GO:0016020">
    <property type="term" value="C:membrane"/>
    <property type="evidence" value="ECO:0007669"/>
    <property type="project" value="GOC"/>
</dbReference>
<dbReference type="GO" id="GO:0008758">
    <property type="term" value="F:UDP-2,3-diacylglucosamine hydrolase activity"/>
    <property type="evidence" value="ECO:0007669"/>
    <property type="project" value="TreeGrafter"/>
</dbReference>
<evidence type="ECO:0000313" key="4">
    <source>
        <dbReference type="EMBL" id="HIQ62780.1"/>
    </source>
</evidence>
<evidence type="ECO:0000313" key="5">
    <source>
        <dbReference type="Proteomes" id="UP000886819"/>
    </source>
</evidence>
<organism evidence="4 5">
    <name type="scientific">Candidatus Avichristensenella intestinipullorum</name>
    <dbReference type="NCBI Taxonomy" id="2840693"/>
    <lineage>
        <taxon>Bacteria</taxon>
        <taxon>Bacillati</taxon>
        <taxon>Bacillota</taxon>
        <taxon>Clostridia</taxon>
        <taxon>Candidatus Avichristensenella</taxon>
    </lineage>
</organism>
<dbReference type="EMBL" id="DVFI01000062">
    <property type="protein sequence ID" value="HIQ62780.1"/>
    <property type="molecule type" value="Genomic_DNA"/>
</dbReference>
<reference evidence="4" key="1">
    <citation type="submission" date="2020-10" db="EMBL/GenBank/DDBJ databases">
        <authorList>
            <person name="Gilroy R."/>
        </authorList>
    </citation>
    <scope>NUCLEOTIDE SEQUENCE</scope>
    <source>
        <strain evidence="4">ChiHile30-977</strain>
    </source>
</reference>
<dbReference type="InterPro" id="IPR029052">
    <property type="entry name" value="Metallo-depent_PP-like"/>
</dbReference>
<reference evidence="4" key="2">
    <citation type="journal article" date="2021" name="PeerJ">
        <title>Extensive microbial diversity within the chicken gut microbiome revealed by metagenomics and culture.</title>
        <authorList>
            <person name="Gilroy R."/>
            <person name="Ravi A."/>
            <person name="Getino M."/>
            <person name="Pursley I."/>
            <person name="Horton D.L."/>
            <person name="Alikhan N.F."/>
            <person name="Baker D."/>
            <person name="Gharbi K."/>
            <person name="Hall N."/>
            <person name="Watson M."/>
            <person name="Adriaenssens E.M."/>
            <person name="Foster-Nyarko E."/>
            <person name="Jarju S."/>
            <person name="Secka A."/>
            <person name="Antonio M."/>
            <person name="Oren A."/>
            <person name="Chaudhuri R.R."/>
            <person name="La Ragione R."/>
            <person name="Hildebrand F."/>
            <person name="Pallen M.J."/>
        </authorList>
    </citation>
    <scope>NUCLEOTIDE SEQUENCE</scope>
    <source>
        <strain evidence="4">ChiHile30-977</strain>
    </source>
</reference>
<dbReference type="AlphaFoldDB" id="A0A9D1CIH4"/>
<dbReference type="PANTHER" id="PTHR31302:SF31">
    <property type="entry name" value="PHOSPHODIESTERASE YAEI"/>
    <property type="match status" value="1"/>
</dbReference>
<dbReference type="PANTHER" id="PTHR31302">
    <property type="entry name" value="TRANSMEMBRANE PROTEIN WITH METALLOPHOSPHOESTERASE DOMAIN-RELATED"/>
    <property type="match status" value="1"/>
</dbReference>
<comment type="caution">
    <text evidence="4">The sequence shown here is derived from an EMBL/GenBank/DDBJ whole genome shotgun (WGS) entry which is preliminary data.</text>
</comment>
<dbReference type="Gene3D" id="3.60.21.10">
    <property type="match status" value="1"/>
</dbReference>
<protein>
    <submittedName>
        <fullName evidence="4">Metallophosphoesterase</fullName>
    </submittedName>
</protein>
<evidence type="ECO:0000259" key="3">
    <source>
        <dbReference type="Pfam" id="PF00149"/>
    </source>
</evidence>
<evidence type="ECO:0000256" key="1">
    <source>
        <dbReference type="ARBA" id="ARBA00022723"/>
    </source>
</evidence>
<dbReference type="CDD" id="cd07385">
    <property type="entry name" value="MPP_YkuE_C"/>
    <property type="match status" value="1"/>
</dbReference>
<sequence length="282" mass="31211">MIAPRPRVRKRRWPRRLLLTALALALLAGAALFQGLVVRTYQVKSAKLDSGAEIRLVVLTDLHGAVYGERQEPIVRRVAQLRPDAICLVGDMVDDRVSPEGTRVLLEQIAGLAPTFYVTGSHEYWSPEREQIVPMFTHYGVTVLQGQTVSVTLNGQRVAFSGLNDPVYTPNYGYDVLLRPFENLDSDAFHILLSHRPDPIETFAQYGFDLVLSGHTHGGQVRVPFLLNGLYAPDQGWFPPYAGGLYQVGGSALVVSRGLSYDPQLPRVFNPPEIVLVRVTGP</sequence>
<keyword evidence="1" id="KW-0479">Metal-binding</keyword>
<proteinExistence type="predicted"/>
<dbReference type="InterPro" id="IPR051158">
    <property type="entry name" value="Metallophosphoesterase_sf"/>
</dbReference>
<accession>A0A9D1CIH4</accession>
<evidence type="ECO:0000256" key="2">
    <source>
        <dbReference type="ARBA" id="ARBA00022801"/>
    </source>
</evidence>
<dbReference type="SUPFAM" id="SSF56300">
    <property type="entry name" value="Metallo-dependent phosphatases"/>
    <property type="match status" value="1"/>
</dbReference>
<dbReference type="Pfam" id="PF00149">
    <property type="entry name" value="Metallophos"/>
    <property type="match status" value="1"/>
</dbReference>